<dbReference type="EMBL" id="KL197709">
    <property type="protein sequence ID" value="KDQ64719.1"/>
    <property type="molecule type" value="Genomic_DNA"/>
</dbReference>
<dbReference type="SUPFAM" id="SSF53474">
    <property type="entry name" value="alpha/beta-Hydrolases"/>
    <property type="match status" value="1"/>
</dbReference>
<reference evidence="3" key="1">
    <citation type="journal article" date="2014" name="Proc. Natl. Acad. Sci. U.S.A.">
        <title>Extensive sampling of basidiomycete genomes demonstrates inadequacy of the white-rot/brown-rot paradigm for wood decay fungi.</title>
        <authorList>
            <person name="Riley R."/>
            <person name="Salamov A.A."/>
            <person name="Brown D.W."/>
            <person name="Nagy L.G."/>
            <person name="Floudas D."/>
            <person name="Held B.W."/>
            <person name="Levasseur A."/>
            <person name="Lombard V."/>
            <person name="Morin E."/>
            <person name="Otillar R."/>
            <person name="Lindquist E.A."/>
            <person name="Sun H."/>
            <person name="LaButti K.M."/>
            <person name="Schmutz J."/>
            <person name="Jabbour D."/>
            <person name="Luo H."/>
            <person name="Baker S.E."/>
            <person name="Pisabarro A.G."/>
            <person name="Walton J.D."/>
            <person name="Blanchette R.A."/>
            <person name="Henrissat B."/>
            <person name="Martin F."/>
            <person name="Cullen D."/>
            <person name="Hibbett D.S."/>
            <person name="Grigoriev I.V."/>
        </authorList>
    </citation>
    <scope>NUCLEOTIDE SEQUENCE [LARGE SCALE GENOMIC DNA]</scope>
    <source>
        <strain evidence="3">MUCL 33604</strain>
    </source>
</reference>
<evidence type="ECO:0000313" key="3">
    <source>
        <dbReference type="Proteomes" id="UP000027265"/>
    </source>
</evidence>
<dbReference type="Gene3D" id="3.40.50.1820">
    <property type="entry name" value="alpha/beta hydrolase"/>
    <property type="match status" value="1"/>
</dbReference>
<proteinExistence type="predicted"/>
<name>A0A067QCM2_9AGAM</name>
<protein>
    <recommendedName>
        <fullName evidence="1">AB hydrolase-1 domain-containing protein</fullName>
    </recommendedName>
</protein>
<organism evidence="2 3">
    <name type="scientific">Jaapia argillacea MUCL 33604</name>
    <dbReference type="NCBI Taxonomy" id="933084"/>
    <lineage>
        <taxon>Eukaryota</taxon>
        <taxon>Fungi</taxon>
        <taxon>Dikarya</taxon>
        <taxon>Basidiomycota</taxon>
        <taxon>Agaricomycotina</taxon>
        <taxon>Agaricomycetes</taxon>
        <taxon>Agaricomycetidae</taxon>
        <taxon>Jaapiales</taxon>
        <taxon>Jaapiaceae</taxon>
        <taxon>Jaapia</taxon>
    </lineage>
</organism>
<dbReference type="Pfam" id="PF12697">
    <property type="entry name" value="Abhydrolase_6"/>
    <property type="match status" value="1"/>
</dbReference>
<evidence type="ECO:0000259" key="1">
    <source>
        <dbReference type="Pfam" id="PF12697"/>
    </source>
</evidence>
<dbReference type="InterPro" id="IPR029058">
    <property type="entry name" value="AB_hydrolase_fold"/>
</dbReference>
<dbReference type="InParanoid" id="A0A067QCM2"/>
<accession>A0A067QCM2</accession>
<dbReference type="Proteomes" id="UP000027265">
    <property type="component" value="Unassembled WGS sequence"/>
</dbReference>
<dbReference type="InterPro" id="IPR000073">
    <property type="entry name" value="AB_hydrolase_1"/>
</dbReference>
<sequence length="329" mass="36670">MMTRASEEEKFLSLPDGRTLAYAEAGDPHSSDVLIFFHGTFGVGESASASSVVLEKGFHCVAPTLPGWGNTSPVPHGTPYNLCIISDITALVQHLHPDDPNLKLYYGGGSFGTVPAQMLYGAPYVDFPLGRHTHGMILIVPFSPFQCDKHYSHAFPWMTYIGIGAPAHYVPFKLIPRIAKAHLEKKLNSVEHAETFLRHSMFDKMGDVEREAYAQWREAKGMEEGELERRIAKDMSRSVASSWDGFMDMPEVLRSDWGFCVSDLDKEHSKAPIFVVSSTHDDMIPDTMASFLAANYTNVRVKSLDGGHMVALFHADEIWTEFMEMVQPP</sequence>
<dbReference type="HOGENOM" id="CLU_071634_0_0_1"/>
<feature type="domain" description="AB hydrolase-1" evidence="1">
    <location>
        <begin position="34"/>
        <end position="317"/>
    </location>
</feature>
<keyword evidence="3" id="KW-1185">Reference proteome</keyword>
<evidence type="ECO:0000313" key="2">
    <source>
        <dbReference type="EMBL" id="KDQ64719.1"/>
    </source>
</evidence>
<dbReference type="OrthoDB" id="294702at2759"/>
<dbReference type="AlphaFoldDB" id="A0A067QCM2"/>
<gene>
    <name evidence="2" type="ORF">JAAARDRAFT_202017</name>
</gene>